<reference evidence="3" key="1">
    <citation type="journal article" date="2015" name="Nat. Plants">
        <title>Genome expansion of Arabis alpina linked with retrotransposition and reduced symmetric DNA methylation.</title>
        <authorList>
            <person name="Willing E.M."/>
            <person name="Rawat V."/>
            <person name="Mandakova T."/>
            <person name="Maumus F."/>
            <person name="James G.V."/>
            <person name="Nordstroem K.J."/>
            <person name="Becker C."/>
            <person name="Warthmann N."/>
            <person name="Chica C."/>
            <person name="Szarzynska B."/>
            <person name="Zytnicki M."/>
            <person name="Albani M.C."/>
            <person name="Kiefer C."/>
            <person name="Bergonzi S."/>
            <person name="Castaings L."/>
            <person name="Mateos J.L."/>
            <person name="Berns M.C."/>
            <person name="Bujdoso N."/>
            <person name="Piofczyk T."/>
            <person name="de Lorenzo L."/>
            <person name="Barrero-Sicilia C."/>
            <person name="Mateos I."/>
            <person name="Piednoel M."/>
            <person name="Hagmann J."/>
            <person name="Chen-Min-Tao R."/>
            <person name="Iglesias-Fernandez R."/>
            <person name="Schuster S.C."/>
            <person name="Alonso-Blanco C."/>
            <person name="Roudier F."/>
            <person name="Carbonero P."/>
            <person name="Paz-Ares J."/>
            <person name="Davis S.J."/>
            <person name="Pecinka A."/>
            <person name="Quesneville H."/>
            <person name="Colot V."/>
            <person name="Lysak M.A."/>
            <person name="Weigel D."/>
            <person name="Coupland G."/>
            <person name="Schneeberger K."/>
        </authorList>
    </citation>
    <scope>NUCLEOTIDE SEQUENCE [LARGE SCALE GENOMIC DNA]</scope>
    <source>
        <strain evidence="3">cv. Pajares</strain>
    </source>
</reference>
<dbReference type="Gramene" id="KFK23487">
    <property type="protein sequence ID" value="KFK23487"/>
    <property type="gene ID" value="AALP_AAs46213U001000"/>
</dbReference>
<evidence type="ECO:0000313" key="3">
    <source>
        <dbReference type="Proteomes" id="UP000029120"/>
    </source>
</evidence>
<gene>
    <name evidence="2" type="ORF">AALP_AAs46213U001000</name>
</gene>
<feature type="region of interest" description="Disordered" evidence="1">
    <location>
        <begin position="322"/>
        <end position="355"/>
    </location>
</feature>
<name>A0A087G0T5_ARAAL</name>
<dbReference type="AlphaFoldDB" id="A0A087G0T5"/>
<keyword evidence="3" id="KW-1185">Reference proteome</keyword>
<feature type="non-terminal residue" evidence="2">
    <location>
        <position position="714"/>
    </location>
</feature>
<evidence type="ECO:0008006" key="4">
    <source>
        <dbReference type="Google" id="ProtNLM"/>
    </source>
</evidence>
<protein>
    <recommendedName>
        <fullName evidence="4">Retrotransposon gag domain-containing protein</fullName>
    </recommendedName>
</protein>
<dbReference type="Proteomes" id="UP000029120">
    <property type="component" value="Unassembled WGS sequence"/>
</dbReference>
<evidence type="ECO:0000313" key="2">
    <source>
        <dbReference type="EMBL" id="KFK23487.1"/>
    </source>
</evidence>
<organism evidence="2 3">
    <name type="scientific">Arabis alpina</name>
    <name type="common">Alpine rock-cress</name>
    <dbReference type="NCBI Taxonomy" id="50452"/>
    <lineage>
        <taxon>Eukaryota</taxon>
        <taxon>Viridiplantae</taxon>
        <taxon>Streptophyta</taxon>
        <taxon>Embryophyta</taxon>
        <taxon>Tracheophyta</taxon>
        <taxon>Spermatophyta</taxon>
        <taxon>Magnoliopsida</taxon>
        <taxon>eudicotyledons</taxon>
        <taxon>Gunneridae</taxon>
        <taxon>Pentapetalae</taxon>
        <taxon>rosids</taxon>
        <taxon>malvids</taxon>
        <taxon>Brassicales</taxon>
        <taxon>Brassicaceae</taxon>
        <taxon>Arabideae</taxon>
        <taxon>Arabis</taxon>
    </lineage>
</organism>
<dbReference type="Gene3D" id="3.30.390.10">
    <property type="entry name" value="Enolase-like, N-terminal domain"/>
    <property type="match status" value="1"/>
</dbReference>
<proteinExistence type="predicted"/>
<accession>A0A087G0T5</accession>
<dbReference type="EMBL" id="KL978629">
    <property type="protein sequence ID" value="KFK23487.1"/>
    <property type="molecule type" value="Genomic_DNA"/>
</dbReference>
<dbReference type="InterPro" id="IPR029017">
    <property type="entry name" value="Enolase-like_N"/>
</dbReference>
<evidence type="ECO:0000256" key="1">
    <source>
        <dbReference type="SAM" id="MobiDB-lite"/>
    </source>
</evidence>
<dbReference type="eggNOG" id="KOG2670">
    <property type="taxonomic scope" value="Eukaryota"/>
</dbReference>
<sequence>MRSKSRIPMEPPVFHGKHVECWILGIEQYFELGDFSQTQKLHIVFGCLEDDALMWYRWERLLNPFINWEQMKHRVRTEFGTNEEKMVPPYSTQIVSHVRGSLKNQDPFVEQNQPETGPEEKTERIQMPLLVSDLDLGEQESEEDKKKEIISGEFEAKKRQEEEALTLGMRSSPIAVSGVVSSQIKGLENQPLEMKAIHELESEGKAETLSFSQHMWKPPEKRSKSMMQRGDNLMFEEDNGEEATVKVYDRDFIVRVANTSALTEKIWEMTIMIGSKVKIREGKKKIKPRNLKKVMSSANMVEEWKEAAETISQICSKGLRKSNRTVEHSSTSHYPQSGLVGGIGPNNNQSNKKRPKSTLVIEKQVTHHQNCIPPNRLKPRVWWLTSAEIVTWKAKRLSSRNDEKLHTHRKCSEKKLMLLIVQEDGAEQEFDKDTEEFAYEGVQEIPEVAECSLNSMARISCPKPMNLRGIVQVMKLQLNGEVTEKGNMLLCPKIGHSGSLALDNIESNMVKDVGCTHSPKYLDKEAPLERIKSVCFREMCAWLLGREVDISTIRHTHCNDGSKGTRRVLLGPGKQAVVIHGIQWLETEGENRVNWKLQVMEFQLKGQTVSWNGDPSFCGAWVSLKLLWKTCEQQGQMMLVENGGSYYRGNGVSKAVSNVNAIIGSTQGGKDPTQQAKICNFMVSELDGIQNEWSWYKQKLGDSSTLHASPDVCK</sequence>